<evidence type="ECO:0000313" key="3">
    <source>
        <dbReference type="EMBL" id="RXN91603.1"/>
    </source>
</evidence>
<proteinExistence type="predicted"/>
<protein>
    <recommendedName>
        <fullName evidence="5">Microcystin degradation protein MlrC</fullName>
    </recommendedName>
</protein>
<dbReference type="InterPro" id="IPR010799">
    <property type="entry name" value="MlrC_C"/>
</dbReference>
<dbReference type="EMBL" id="PYAL01000002">
    <property type="protein sequence ID" value="RXN91603.1"/>
    <property type="molecule type" value="Genomic_DNA"/>
</dbReference>
<reference evidence="3 4" key="1">
    <citation type="journal article" date="2017" name="Int. J. Syst. Evol. Microbiol.">
        <title>Achromobacter aloeverae sp. nov., isolated from the root of Aloe vera (L.) Burm.f.</title>
        <authorList>
            <person name="Kuncharoen N."/>
            <person name="Muramatsu Y."/>
            <person name="Shibata C."/>
            <person name="Kamakura Y."/>
            <person name="Nakagawa Y."/>
            <person name="Tanasupawat S."/>
        </authorList>
    </citation>
    <scope>NUCLEOTIDE SEQUENCE [LARGE SCALE GENOMIC DNA]</scope>
    <source>
        <strain evidence="3 4">AVA-1</strain>
    </source>
</reference>
<dbReference type="InterPro" id="IPR015995">
    <property type="entry name" value="MlrC_N"/>
</dbReference>
<dbReference type="Pfam" id="PF07364">
    <property type="entry name" value="DUF1485"/>
    <property type="match status" value="1"/>
</dbReference>
<comment type="caution">
    <text evidence="3">The sequence shown here is derived from an EMBL/GenBank/DDBJ whole genome shotgun (WGS) entry which is preliminary data.</text>
</comment>
<dbReference type="OrthoDB" id="5288421at2"/>
<feature type="domain" description="Microcystin LR degradation protein MlrC N-terminal" evidence="2">
    <location>
        <begin position="2"/>
        <end position="293"/>
    </location>
</feature>
<dbReference type="Proteomes" id="UP000290849">
    <property type="component" value="Unassembled WGS sequence"/>
</dbReference>
<evidence type="ECO:0000259" key="1">
    <source>
        <dbReference type="Pfam" id="PF07171"/>
    </source>
</evidence>
<name>A0A4Q1HM87_9BURK</name>
<dbReference type="RefSeq" id="WP_129150279.1">
    <property type="nucleotide sequence ID" value="NZ_JBHSDO010000013.1"/>
</dbReference>
<gene>
    <name evidence="3" type="ORF">C7R54_10795</name>
</gene>
<organism evidence="3 4">
    <name type="scientific">Achromobacter aloeverae</name>
    <dbReference type="NCBI Taxonomy" id="1750518"/>
    <lineage>
        <taxon>Bacteria</taxon>
        <taxon>Pseudomonadati</taxon>
        <taxon>Pseudomonadota</taxon>
        <taxon>Betaproteobacteria</taxon>
        <taxon>Burkholderiales</taxon>
        <taxon>Alcaligenaceae</taxon>
        <taxon>Achromobacter</taxon>
    </lineage>
</organism>
<evidence type="ECO:0000313" key="4">
    <source>
        <dbReference type="Proteomes" id="UP000290849"/>
    </source>
</evidence>
<accession>A0A4Q1HM87</accession>
<evidence type="ECO:0008006" key="5">
    <source>
        <dbReference type="Google" id="ProtNLM"/>
    </source>
</evidence>
<evidence type="ECO:0000259" key="2">
    <source>
        <dbReference type="Pfam" id="PF07364"/>
    </source>
</evidence>
<dbReference type="AlphaFoldDB" id="A0A4Q1HM87"/>
<feature type="domain" description="Microcystin LR degradation protein MlrC C-terminal" evidence="1">
    <location>
        <begin position="316"/>
        <end position="450"/>
    </location>
</feature>
<sequence>MRIAVLQFTHETVTFLPNDTTLDDFTYVGSPATGEALLQTDPKGYMGGFVQVAREYADVELVGITSPLFPKTGTGSGWITEEAFEHFIGIMVKELAEQGPFDGAFLALHGAAAVRGVPRPEAEIARRVRAVIGESAYISGTFDPHGNEDEQFLKSANMAFCVKYFPHYDMHLQGERAARMLVRAIRKDFVPTNAVIRIPIIAPTVLMWTGASPWSDLVQRALTWEAREPDVYVNVFFGFPWADVPDAGMTIQVLTNGKPALAKSVAQDMANWAWRKRHALLNTTRIHDMASGVRLAAEAVAEGKGPVVLADSSDRSGYATWLLAEILAQNLKRTLVATLASARQVQALEQAGAKAGDDFDMEVGGLVDESAGPAVRVTGKILRVQQATAGRFRAQNWYLIAFGEGNVLILSPYLVQIQEPTDLWALGLAPEDFDVVAIKSRVHFRRGFDDSGYSPTILIVEPSQPFVGTVRLDGLNYKHLKLTDYYPYGNPAFDGEVL</sequence>
<keyword evidence="4" id="KW-1185">Reference proteome</keyword>
<dbReference type="Pfam" id="PF07171">
    <property type="entry name" value="MlrC_C"/>
    <property type="match status" value="1"/>
</dbReference>